<dbReference type="Pfam" id="PF00440">
    <property type="entry name" value="TetR_N"/>
    <property type="match status" value="1"/>
</dbReference>
<dbReference type="SUPFAM" id="SSF46689">
    <property type="entry name" value="Homeodomain-like"/>
    <property type="match status" value="1"/>
</dbReference>
<sequence>MVVYPGRGDARRAMTLLWRAPGGTPRAAAGRRPELTVDLVVETAVAVADAEGMEALSMRAVGERLGRTAMSLYTYVASKNELVELMYDHVFGEPADAAEADGSPHWRTAAQAWAERLWDFYLRHPWTLEVSTARPVLGPNEYRLFEALAAVLYRAGLPPARIRTTYGTLFNLVRGQVQVAAESRRAEAVTGIPEDEWWYGRSALLEEVAPDFGARFPTLTAMERAGAFANESESEPYLEQEARETFRSGLASVLDALEARLPGPAGAGGSAGGP</sequence>
<dbReference type="Pfam" id="PF02909">
    <property type="entry name" value="TetR_C_1"/>
    <property type="match status" value="1"/>
</dbReference>
<proteinExistence type="predicted"/>
<keyword evidence="1" id="KW-0805">Transcription regulation</keyword>
<evidence type="ECO:0000259" key="5">
    <source>
        <dbReference type="PROSITE" id="PS50977"/>
    </source>
</evidence>
<dbReference type="EMBL" id="FQZK01000001">
    <property type="protein sequence ID" value="SHI38306.1"/>
    <property type="molecule type" value="Genomic_DNA"/>
</dbReference>
<dbReference type="SUPFAM" id="SSF48498">
    <property type="entry name" value="Tetracyclin repressor-like, C-terminal domain"/>
    <property type="match status" value="1"/>
</dbReference>
<evidence type="ECO:0000313" key="6">
    <source>
        <dbReference type="EMBL" id="SHI38306.1"/>
    </source>
</evidence>
<dbReference type="InterPro" id="IPR001647">
    <property type="entry name" value="HTH_TetR"/>
</dbReference>
<dbReference type="Gene3D" id="1.10.10.60">
    <property type="entry name" value="Homeodomain-like"/>
    <property type="match status" value="1"/>
</dbReference>
<dbReference type="OrthoDB" id="4540879at2"/>
<keyword evidence="7" id="KW-1185">Reference proteome</keyword>
<evidence type="ECO:0000313" key="7">
    <source>
        <dbReference type="Proteomes" id="UP000184452"/>
    </source>
</evidence>
<dbReference type="GO" id="GO:0045892">
    <property type="term" value="P:negative regulation of DNA-templated transcription"/>
    <property type="evidence" value="ECO:0007669"/>
    <property type="project" value="InterPro"/>
</dbReference>
<dbReference type="RefSeq" id="WP_073373729.1">
    <property type="nucleotide sequence ID" value="NZ_FQZK01000001.1"/>
</dbReference>
<protein>
    <submittedName>
        <fullName evidence="6">Regulatory protein, tetR family</fullName>
    </submittedName>
</protein>
<evidence type="ECO:0000256" key="4">
    <source>
        <dbReference type="PROSITE-ProRule" id="PRU00335"/>
    </source>
</evidence>
<organism evidence="6 7">
    <name type="scientific">Nocardiopsis flavescens</name>
    <dbReference type="NCBI Taxonomy" id="758803"/>
    <lineage>
        <taxon>Bacteria</taxon>
        <taxon>Bacillati</taxon>
        <taxon>Actinomycetota</taxon>
        <taxon>Actinomycetes</taxon>
        <taxon>Streptosporangiales</taxon>
        <taxon>Nocardiopsidaceae</taxon>
        <taxon>Nocardiopsis</taxon>
    </lineage>
</organism>
<dbReference type="AlphaFoldDB" id="A0A1M6APA1"/>
<keyword evidence="3" id="KW-0804">Transcription</keyword>
<evidence type="ECO:0000256" key="3">
    <source>
        <dbReference type="ARBA" id="ARBA00023163"/>
    </source>
</evidence>
<dbReference type="InterPro" id="IPR009057">
    <property type="entry name" value="Homeodomain-like_sf"/>
</dbReference>
<feature type="DNA-binding region" description="H-T-H motif" evidence="4">
    <location>
        <begin position="57"/>
        <end position="76"/>
    </location>
</feature>
<dbReference type="Proteomes" id="UP000184452">
    <property type="component" value="Unassembled WGS sequence"/>
</dbReference>
<accession>A0A1M6APA1</accession>
<dbReference type="Gene3D" id="1.10.357.10">
    <property type="entry name" value="Tetracycline Repressor, domain 2"/>
    <property type="match status" value="1"/>
</dbReference>
<dbReference type="STRING" id="758803.SAMN05421803_10163"/>
<evidence type="ECO:0000256" key="2">
    <source>
        <dbReference type="ARBA" id="ARBA00023125"/>
    </source>
</evidence>
<dbReference type="PROSITE" id="PS50977">
    <property type="entry name" value="HTH_TETR_2"/>
    <property type="match status" value="1"/>
</dbReference>
<dbReference type="GO" id="GO:0003677">
    <property type="term" value="F:DNA binding"/>
    <property type="evidence" value="ECO:0007669"/>
    <property type="project" value="UniProtKB-UniRule"/>
</dbReference>
<reference evidence="6 7" key="1">
    <citation type="submission" date="2016-11" db="EMBL/GenBank/DDBJ databases">
        <authorList>
            <person name="Jaros S."/>
            <person name="Januszkiewicz K."/>
            <person name="Wedrychowicz H."/>
        </authorList>
    </citation>
    <scope>NUCLEOTIDE SEQUENCE [LARGE SCALE GENOMIC DNA]</scope>
    <source>
        <strain evidence="6 7">CGMCC 4.5723</strain>
    </source>
</reference>
<evidence type="ECO:0000256" key="1">
    <source>
        <dbReference type="ARBA" id="ARBA00023015"/>
    </source>
</evidence>
<name>A0A1M6APA1_9ACTN</name>
<keyword evidence="2 4" id="KW-0238">DNA-binding</keyword>
<dbReference type="InterPro" id="IPR036271">
    <property type="entry name" value="Tet_transcr_reg_TetR-rel_C_sf"/>
</dbReference>
<gene>
    <name evidence="6" type="ORF">SAMN05421803_10163</name>
</gene>
<feature type="domain" description="HTH tetR-type" evidence="5">
    <location>
        <begin position="34"/>
        <end position="94"/>
    </location>
</feature>
<dbReference type="InterPro" id="IPR004111">
    <property type="entry name" value="Repressor_TetR_C"/>
</dbReference>